<dbReference type="AlphaFoldDB" id="A0A2T8FD53"/>
<organism evidence="2 3">
    <name type="scientific">Nocardioides gansuensis</name>
    <dbReference type="NCBI Taxonomy" id="2138300"/>
    <lineage>
        <taxon>Bacteria</taxon>
        <taxon>Bacillati</taxon>
        <taxon>Actinomycetota</taxon>
        <taxon>Actinomycetes</taxon>
        <taxon>Propionibacteriales</taxon>
        <taxon>Nocardioidaceae</taxon>
        <taxon>Nocardioides</taxon>
    </lineage>
</organism>
<protein>
    <submittedName>
        <fullName evidence="2">NAD(P)-dependent oxidoreductase</fullName>
    </submittedName>
</protein>
<evidence type="ECO:0000313" key="2">
    <source>
        <dbReference type="EMBL" id="PVG83641.1"/>
    </source>
</evidence>
<dbReference type="EMBL" id="QDGZ01000002">
    <property type="protein sequence ID" value="PVG83641.1"/>
    <property type="molecule type" value="Genomic_DNA"/>
</dbReference>
<dbReference type="InterPro" id="IPR016040">
    <property type="entry name" value="NAD(P)-bd_dom"/>
</dbReference>
<dbReference type="InterPro" id="IPR036291">
    <property type="entry name" value="NAD(P)-bd_dom_sf"/>
</dbReference>
<proteinExistence type="predicted"/>
<gene>
    <name evidence="2" type="ORF">DDE18_04755</name>
</gene>
<dbReference type="InterPro" id="IPR052718">
    <property type="entry name" value="NmrA-type_oxidoreductase"/>
</dbReference>
<dbReference type="PANTHER" id="PTHR47129">
    <property type="entry name" value="QUINONE OXIDOREDUCTASE 2"/>
    <property type="match status" value="1"/>
</dbReference>
<accession>A0A2T8FD53</accession>
<dbReference type="SUPFAM" id="SSF51735">
    <property type="entry name" value="NAD(P)-binding Rossmann-fold domains"/>
    <property type="match status" value="1"/>
</dbReference>
<name>A0A2T8FD53_9ACTN</name>
<dbReference type="Gene3D" id="3.90.25.10">
    <property type="entry name" value="UDP-galactose 4-epimerase, domain 1"/>
    <property type="match status" value="1"/>
</dbReference>
<dbReference type="OrthoDB" id="5510591at2"/>
<dbReference type="PANTHER" id="PTHR47129:SF1">
    <property type="entry name" value="NMRA-LIKE DOMAIN-CONTAINING PROTEIN"/>
    <property type="match status" value="1"/>
</dbReference>
<dbReference type="RefSeq" id="WP_116571115.1">
    <property type="nucleotide sequence ID" value="NZ_QDGZ01000002.1"/>
</dbReference>
<sequence length="285" mass="29576">MSYVITGATGNLGRLVVESLIARGVAASDIVATGRDVSRLDDLAARGVRTQAVDHDDPESLHGVIGKGDRVLLVSGPVFGLRMAQHANVIDAAKEAGAELVAYTSIARADAHDIALAEDHQATERLLADSGLPHALLRNSLYLDLYTEQVPVYVQHGAVVGSAGTGRQSAAARSDLAEAAAAVLLSDSPEGVYELGGDEAFTFEELAATVSEVTGEDVVYRDLPVEQYAQVLEGAGLPTPVAHVLADSHRGIASGRLEVTTGDLSRLLGRPATSLREAVEAVAAG</sequence>
<dbReference type="Proteomes" id="UP000246018">
    <property type="component" value="Unassembled WGS sequence"/>
</dbReference>
<keyword evidence="3" id="KW-1185">Reference proteome</keyword>
<feature type="domain" description="NAD(P)-binding" evidence="1">
    <location>
        <begin position="7"/>
        <end position="185"/>
    </location>
</feature>
<dbReference type="Gene3D" id="3.40.50.720">
    <property type="entry name" value="NAD(P)-binding Rossmann-like Domain"/>
    <property type="match status" value="1"/>
</dbReference>
<comment type="caution">
    <text evidence="2">The sequence shown here is derived from an EMBL/GenBank/DDBJ whole genome shotgun (WGS) entry which is preliminary data.</text>
</comment>
<evidence type="ECO:0000259" key="1">
    <source>
        <dbReference type="Pfam" id="PF13460"/>
    </source>
</evidence>
<reference evidence="2 3" key="1">
    <citation type="submission" date="2018-04" db="EMBL/GenBank/DDBJ databases">
        <title>Genome of Nocardioides gansuensis WSJ-1.</title>
        <authorList>
            <person name="Wu S."/>
            <person name="Wang G."/>
        </authorList>
    </citation>
    <scope>NUCLEOTIDE SEQUENCE [LARGE SCALE GENOMIC DNA]</scope>
    <source>
        <strain evidence="2 3">WSJ-1</strain>
    </source>
</reference>
<evidence type="ECO:0000313" key="3">
    <source>
        <dbReference type="Proteomes" id="UP000246018"/>
    </source>
</evidence>
<dbReference type="Pfam" id="PF13460">
    <property type="entry name" value="NAD_binding_10"/>
    <property type="match status" value="1"/>
</dbReference>